<evidence type="ECO:0000313" key="3">
    <source>
        <dbReference type="Proteomes" id="UP001596230"/>
    </source>
</evidence>
<dbReference type="NCBIfam" id="TIGR02112">
    <property type="entry name" value="cyd_oper_ybgE"/>
    <property type="match status" value="1"/>
</dbReference>
<keyword evidence="1" id="KW-1133">Transmembrane helix</keyword>
<feature type="transmembrane region" description="Helical" evidence="1">
    <location>
        <begin position="46"/>
        <end position="66"/>
    </location>
</feature>
<dbReference type="RefSeq" id="WP_385950669.1">
    <property type="nucleotide sequence ID" value="NZ_JBHSUB010000010.1"/>
</dbReference>
<gene>
    <name evidence="2" type="primary">ybgE</name>
    <name evidence="2" type="ORF">ACFP9W_10215</name>
</gene>
<protein>
    <submittedName>
        <fullName evidence="2">Cyd operon protein YbgE</fullName>
    </submittedName>
</protein>
<dbReference type="Pfam" id="PF09600">
    <property type="entry name" value="Cyd_oper_YbgE"/>
    <property type="match status" value="1"/>
</dbReference>
<accession>A0ABW1W1I3</accession>
<dbReference type="EMBL" id="JBHSUB010000010">
    <property type="protein sequence ID" value="MFC6378453.1"/>
    <property type="molecule type" value="Genomic_DNA"/>
</dbReference>
<organism evidence="2 3">
    <name type="scientific">Tatumella terrea</name>
    <dbReference type="NCBI Taxonomy" id="419007"/>
    <lineage>
        <taxon>Bacteria</taxon>
        <taxon>Pseudomonadati</taxon>
        <taxon>Pseudomonadota</taxon>
        <taxon>Gammaproteobacteria</taxon>
        <taxon>Enterobacterales</taxon>
        <taxon>Erwiniaceae</taxon>
        <taxon>Tatumella</taxon>
    </lineage>
</organism>
<evidence type="ECO:0000256" key="1">
    <source>
        <dbReference type="SAM" id="Phobius"/>
    </source>
</evidence>
<evidence type="ECO:0000313" key="2">
    <source>
        <dbReference type="EMBL" id="MFC6378453.1"/>
    </source>
</evidence>
<reference evidence="3" key="1">
    <citation type="journal article" date="2019" name="Int. J. Syst. Evol. Microbiol.">
        <title>The Global Catalogue of Microorganisms (GCM) 10K type strain sequencing project: providing services to taxonomists for standard genome sequencing and annotation.</title>
        <authorList>
            <consortium name="The Broad Institute Genomics Platform"/>
            <consortium name="The Broad Institute Genome Sequencing Center for Infectious Disease"/>
            <person name="Wu L."/>
            <person name="Ma J."/>
        </authorList>
    </citation>
    <scope>NUCLEOTIDE SEQUENCE [LARGE SCALE GENOMIC DNA]</scope>
    <source>
        <strain evidence="3">CGMCC 1.18518</strain>
    </source>
</reference>
<keyword evidence="1" id="KW-0472">Membrane</keyword>
<proteinExistence type="predicted"/>
<dbReference type="Proteomes" id="UP001596230">
    <property type="component" value="Unassembled WGS sequence"/>
</dbReference>
<sequence>MAGIIHRIYQLSDKGPLRALSLILALLVAGCVMWDPTRFSVVPPPYILWWGLALIWSVCTGVIHGSGLRLQKTCWQGIFSPLLAWLILFPAIICYFCATR</sequence>
<keyword evidence="1" id="KW-0812">Transmembrane</keyword>
<name>A0ABW1W1I3_9GAMM</name>
<feature type="transmembrane region" description="Helical" evidence="1">
    <location>
        <begin position="17"/>
        <end position="34"/>
    </location>
</feature>
<feature type="transmembrane region" description="Helical" evidence="1">
    <location>
        <begin position="78"/>
        <end position="98"/>
    </location>
</feature>
<dbReference type="InterPro" id="IPR011846">
    <property type="entry name" value="Cyd_oper_YbgE"/>
</dbReference>
<comment type="caution">
    <text evidence="2">The sequence shown here is derived from an EMBL/GenBank/DDBJ whole genome shotgun (WGS) entry which is preliminary data.</text>
</comment>
<dbReference type="PROSITE" id="PS51257">
    <property type="entry name" value="PROKAR_LIPOPROTEIN"/>
    <property type="match status" value="1"/>
</dbReference>
<keyword evidence="3" id="KW-1185">Reference proteome</keyword>